<dbReference type="AlphaFoldDB" id="A0A2I1DPD7"/>
<keyword evidence="1" id="KW-0175">Coiled coil</keyword>
<dbReference type="RefSeq" id="WP_010637454.1">
    <property type="nucleotide sequence ID" value="NZ_MXAV01000007.1"/>
</dbReference>
<sequence length="180" mass="20166">MTVAEPMQVEALAQRIYRIRGLRVMLDADLAELYGVTTKRLNEQVKRNSDRFPSDFMFQLDDEEYAALRSQFATSNTGRGGRRYLPYAFTEHGAIMAATVLNSAKAIEMSVFVVRAFVQLREILATHQELAEKLDALERTVSTHDQAIAGLINAIRELTHTPPSRSRPIGFTADIHGDGQ</sequence>
<dbReference type="InParanoid" id="A0A2I1DPD7"/>
<evidence type="ECO:0000313" key="3">
    <source>
        <dbReference type="EMBL" id="PKY11709.1"/>
    </source>
</evidence>
<keyword evidence="4" id="KW-1185">Reference proteome</keyword>
<feature type="domain" description="KilA-N DNA-binding" evidence="2">
    <location>
        <begin position="15"/>
        <end position="100"/>
    </location>
</feature>
<dbReference type="Proteomes" id="UP000234329">
    <property type="component" value="Unassembled WGS sequence"/>
</dbReference>
<evidence type="ECO:0000259" key="2">
    <source>
        <dbReference type="Pfam" id="PF10543"/>
    </source>
</evidence>
<protein>
    <submittedName>
        <fullName evidence="3">DNA-binding protein</fullName>
    </submittedName>
</protein>
<name>A0A2I1DPD7_9PROT</name>
<feature type="coiled-coil region" evidence="1">
    <location>
        <begin position="120"/>
        <end position="147"/>
    </location>
</feature>
<proteinExistence type="predicted"/>
<comment type="caution">
    <text evidence="3">The sequence shown here is derived from an EMBL/GenBank/DDBJ whole genome shotgun (WGS) entry which is preliminary data.</text>
</comment>
<organism evidence="3 4">
    <name type="scientific">Acidithiobacillus marinus</name>
    <dbReference type="NCBI Taxonomy" id="187490"/>
    <lineage>
        <taxon>Bacteria</taxon>
        <taxon>Pseudomonadati</taxon>
        <taxon>Pseudomonadota</taxon>
        <taxon>Acidithiobacillia</taxon>
        <taxon>Acidithiobacillales</taxon>
        <taxon>Acidithiobacillaceae</taxon>
        <taxon>Acidithiobacillus</taxon>
    </lineage>
</organism>
<accession>A0A2I1DPD7</accession>
<dbReference type="InterPro" id="IPR018873">
    <property type="entry name" value="KilA-N_DNA-bd_domain"/>
</dbReference>
<gene>
    <name evidence="3" type="ORF">B1757_02660</name>
</gene>
<keyword evidence="3" id="KW-0238">DNA-binding</keyword>
<evidence type="ECO:0000313" key="4">
    <source>
        <dbReference type="Proteomes" id="UP000234329"/>
    </source>
</evidence>
<dbReference type="Pfam" id="PF10543">
    <property type="entry name" value="ORF6N"/>
    <property type="match status" value="1"/>
</dbReference>
<dbReference type="EMBL" id="MXAV01000007">
    <property type="protein sequence ID" value="PKY11709.1"/>
    <property type="molecule type" value="Genomic_DNA"/>
</dbReference>
<evidence type="ECO:0000256" key="1">
    <source>
        <dbReference type="SAM" id="Coils"/>
    </source>
</evidence>
<reference evidence="3 4" key="1">
    <citation type="submission" date="2017-03" db="EMBL/GenBank/DDBJ databases">
        <title>Draft genime sequence of the acidophilic sulfur-oxidizing bacterium Acidithiobacillus sp. SH, isolated from seawater.</title>
        <authorList>
            <person name="Sharmin S."/>
            <person name="Tokuhisa M."/>
            <person name="Kanao T."/>
            <person name="Kamimura K."/>
        </authorList>
    </citation>
    <scope>NUCLEOTIDE SEQUENCE [LARGE SCALE GENOMIC DNA]</scope>
    <source>
        <strain evidence="3 4">SH</strain>
    </source>
</reference>
<dbReference type="GO" id="GO:0003677">
    <property type="term" value="F:DNA binding"/>
    <property type="evidence" value="ECO:0007669"/>
    <property type="project" value="UniProtKB-KW"/>
</dbReference>